<evidence type="ECO:0000313" key="3">
    <source>
        <dbReference type="Proteomes" id="UP000076848"/>
    </source>
</evidence>
<dbReference type="Pfam" id="PF05488">
    <property type="entry name" value="PAAR_motif"/>
    <property type="match status" value="1"/>
</dbReference>
<dbReference type="RefSeq" id="WP_066124682.1">
    <property type="nucleotide sequence ID" value="NZ_FKIF01000002.1"/>
</dbReference>
<dbReference type="AlphaFoldDB" id="A0A157SAE3"/>
<dbReference type="Gene3D" id="2.60.200.60">
    <property type="match status" value="1"/>
</dbReference>
<dbReference type="CDD" id="cd14737">
    <property type="entry name" value="PAAR_1"/>
    <property type="match status" value="1"/>
</dbReference>
<evidence type="ECO:0000256" key="1">
    <source>
        <dbReference type="SAM" id="MobiDB-lite"/>
    </source>
</evidence>
<reference evidence="2 3" key="1">
    <citation type="submission" date="2016-04" db="EMBL/GenBank/DDBJ databases">
        <authorList>
            <consortium name="Pathogen Informatics"/>
        </authorList>
    </citation>
    <scope>NUCLEOTIDE SEQUENCE [LARGE SCALE GENOMIC DNA]</scope>
    <source>
        <strain evidence="2 3">H050680373</strain>
    </source>
</reference>
<dbReference type="Proteomes" id="UP000076848">
    <property type="component" value="Unassembled WGS sequence"/>
</dbReference>
<accession>A0A157SAE3</accession>
<feature type="region of interest" description="Disordered" evidence="1">
    <location>
        <begin position="1"/>
        <end position="54"/>
    </location>
</feature>
<protein>
    <submittedName>
        <fullName evidence="2">Uncharacterized conserved protein</fullName>
    </submittedName>
</protein>
<name>A0A157SAE3_9BORD</name>
<dbReference type="EMBL" id="FKIF01000002">
    <property type="protein sequence ID" value="SAI66876.1"/>
    <property type="molecule type" value="Genomic_DNA"/>
</dbReference>
<dbReference type="OrthoDB" id="9807902at2"/>
<dbReference type="InterPro" id="IPR008727">
    <property type="entry name" value="PAAR_motif"/>
</dbReference>
<feature type="compositionally biased region" description="Basic and acidic residues" evidence="1">
    <location>
        <begin position="1"/>
        <end position="16"/>
    </location>
</feature>
<evidence type="ECO:0000313" key="2">
    <source>
        <dbReference type="EMBL" id="SAI66876.1"/>
    </source>
</evidence>
<organism evidence="2 3">
    <name type="scientific">Bordetella ansorpii</name>
    <dbReference type="NCBI Taxonomy" id="288768"/>
    <lineage>
        <taxon>Bacteria</taxon>
        <taxon>Pseudomonadati</taxon>
        <taxon>Pseudomonadota</taxon>
        <taxon>Betaproteobacteria</taxon>
        <taxon>Burkholderiales</taxon>
        <taxon>Alcaligenaceae</taxon>
        <taxon>Bordetella</taxon>
    </lineage>
</organism>
<proteinExistence type="predicted"/>
<dbReference type="STRING" id="288768.SAMEA3906486_01195"/>
<sequence>MPAAARLDDQASDHDGAPPTPCIGASPDVSIDGKPAVREGDPFASHARPNEPDHARALATGSRSVFINGKAAGRMGDPISCGGQIAEGSGTVFIGG</sequence>
<gene>
    <name evidence="2" type="ORF">SAMEA3906486_01195</name>
</gene>
<keyword evidence="3" id="KW-1185">Reference proteome</keyword>